<feature type="compositionally biased region" description="Acidic residues" evidence="1">
    <location>
        <begin position="580"/>
        <end position="592"/>
    </location>
</feature>
<feature type="region of interest" description="Disordered" evidence="1">
    <location>
        <begin position="1"/>
        <end position="477"/>
    </location>
</feature>
<dbReference type="SUPFAM" id="SSF52113">
    <property type="entry name" value="BRCT domain"/>
    <property type="match status" value="1"/>
</dbReference>
<dbReference type="CDD" id="cd17716">
    <property type="entry name" value="BRCT_microcephalin_rpt1"/>
    <property type="match status" value="1"/>
</dbReference>
<feature type="compositionally biased region" description="Polar residues" evidence="1">
    <location>
        <begin position="403"/>
        <end position="412"/>
    </location>
</feature>
<feature type="region of interest" description="Disordered" evidence="1">
    <location>
        <begin position="1263"/>
        <end position="1311"/>
    </location>
</feature>
<dbReference type="InterPro" id="IPR022047">
    <property type="entry name" value="Microcephalin-like"/>
</dbReference>
<dbReference type="PANTHER" id="PTHR14625">
    <property type="entry name" value="MICROCEPHALIN"/>
    <property type="match status" value="1"/>
</dbReference>
<dbReference type="InterPro" id="IPR036420">
    <property type="entry name" value="BRCT_dom_sf"/>
</dbReference>
<feature type="compositionally biased region" description="Basic and acidic residues" evidence="1">
    <location>
        <begin position="595"/>
        <end position="618"/>
    </location>
</feature>
<feature type="region of interest" description="Disordered" evidence="1">
    <location>
        <begin position="1051"/>
        <end position="1124"/>
    </location>
</feature>
<reference evidence="4" key="1">
    <citation type="journal article" date="2017" name="Genome Biol.">
        <title>Comparative genomics reveals high biological diversity and specific adaptations in the industrially and medically important fungal genus Aspergillus.</title>
        <authorList>
            <person name="de Vries R.P."/>
            <person name="Riley R."/>
            <person name="Wiebenga A."/>
            <person name="Aguilar-Osorio G."/>
            <person name="Amillis S."/>
            <person name="Uchima C.A."/>
            <person name="Anderluh G."/>
            <person name="Asadollahi M."/>
            <person name="Askin M."/>
            <person name="Barry K."/>
            <person name="Battaglia E."/>
            <person name="Bayram O."/>
            <person name="Benocci T."/>
            <person name="Braus-Stromeyer S.A."/>
            <person name="Caldana C."/>
            <person name="Canovas D."/>
            <person name="Cerqueira G.C."/>
            <person name="Chen F."/>
            <person name="Chen W."/>
            <person name="Choi C."/>
            <person name="Clum A."/>
            <person name="Dos Santos R.A."/>
            <person name="Damasio A.R."/>
            <person name="Diallinas G."/>
            <person name="Emri T."/>
            <person name="Fekete E."/>
            <person name="Flipphi M."/>
            <person name="Freyberg S."/>
            <person name="Gallo A."/>
            <person name="Gournas C."/>
            <person name="Habgood R."/>
            <person name="Hainaut M."/>
            <person name="Harispe M.L."/>
            <person name="Henrissat B."/>
            <person name="Hilden K.S."/>
            <person name="Hope R."/>
            <person name="Hossain A."/>
            <person name="Karabika E."/>
            <person name="Karaffa L."/>
            <person name="Karanyi Z."/>
            <person name="Krasevec N."/>
            <person name="Kuo A."/>
            <person name="Kusch H."/>
            <person name="LaButti K."/>
            <person name="Lagendijk E.L."/>
            <person name="Lapidus A."/>
            <person name="Levasseur A."/>
            <person name="Lindquist E."/>
            <person name="Lipzen A."/>
            <person name="Logrieco A.F."/>
            <person name="MacCabe A."/>
            <person name="Maekelae M.R."/>
            <person name="Malavazi I."/>
            <person name="Melin P."/>
            <person name="Meyer V."/>
            <person name="Mielnichuk N."/>
            <person name="Miskei M."/>
            <person name="Molnar A.P."/>
            <person name="Mule G."/>
            <person name="Ngan C.Y."/>
            <person name="Orejas M."/>
            <person name="Orosz E."/>
            <person name="Ouedraogo J.P."/>
            <person name="Overkamp K.M."/>
            <person name="Park H.-S."/>
            <person name="Perrone G."/>
            <person name="Piumi F."/>
            <person name="Punt P.J."/>
            <person name="Ram A.F."/>
            <person name="Ramon A."/>
            <person name="Rauscher S."/>
            <person name="Record E."/>
            <person name="Riano-Pachon D.M."/>
            <person name="Robert V."/>
            <person name="Roehrig J."/>
            <person name="Ruller R."/>
            <person name="Salamov A."/>
            <person name="Salih N.S."/>
            <person name="Samson R.A."/>
            <person name="Sandor E."/>
            <person name="Sanguinetti M."/>
            <person name="Schuetze T."/>
            <person name="Sepcic K."/>
            <person name="Shelest E."/>
            <person name="Sherlock G."/>
            <person name="Sophianopoulou V."/>
            <person name="Squina F.M."/>
            <person name="Sun H."/>
            <person name="Susca A."/>
            <person name="Todd R.B."/>
            <person name="Tsang A."/>
            <person name="Unkles S.E."/>
            <person name="van de Wiele N."/>
            <person name="van Rossen-Uffink D."/>
            <person name="Oliveira J.V."/>
            <person name="Vesth T.C."/>
            <person name="Visser J."/>
            <person name="Yu J.-H."/>
            <person name="Zhou M."/>
            <person name="Andersen M.R."/>
            <person name="Archer D.B."/>
            <person name="Baker S.E."/>
            <person name="Benoit I."/>
            <person name="Brakhage A.A."/>
            <person name="Braus G.H."/>
            <person name="Fischer R."/>
            <person name="Frisvad J.C."/>
            <person name="Goldman G.H."/>
            <person name="Houbraken J."/>
            <person name="Oakley B."/>
            <person name="Pocsi I."/>
            <person name="Scazzocchio C."/>
            <person name="Seiboth B."/>
            <person name="vanKuyk P.A."/>
            <person name="Wortman J."/>
            <person name="Dyer P.S."/>
            <person name="Grigoriev I.V."/>
        </authorList>
    </citation>
    <scope>NUCLEOTIDE SEQUENCE [LARGE SCALE GENOMIC DNA]</scope>
    <source>
        <strain evidence="4">CBS 593.65</strain>
    </source>
</reference>
<dbReference type="EMBL" id="KV878582">
    <property type="protein sequence ID" value="OJJ64026.1"/>
    <property type="molecule type" value="Genomic_DNA"/>
</dbReference>
<name>A0A1L9TX74_9EURO</name>
<feature type="domain" description="BRCT" evidence="2">
    <location>
        <begin position="1192"/>
        <end position="1239"/>
    </location>
</feature>
<feature type="compositionally biased region" description="Low complexity" evidence="1">
    <location>
        <begin position="751"/>
        <end position="764"/>
    </location>
</feature>
<feature type="compositionally biased region" description="Polar residues" evidence="1">
    <location>
        <begin position="435"/>
        <end position="450"/>
    </location>
</feature>
<feature type="region of interest" description="Disordered" evidence="1">
    <location>
        <begin position="803"/>
        <end position="1032"/>
    </location>
</feature>
<feature type="compositionally biased region" description="Basic and acidic residues" evidence="1">
    <location>
        <begin position="976"/>
        <end position="985"/>
    </location>
</feature>
<dbReference type="InterPro" id="IPR001357">
    <property type="entry name" value="BRCT_dom"/>
</dbReference>
<dbReference type="STRING" id="1036612.A0A1L9TX74"/>
<feature type="compositionally biased region" description="Low complexity" evidence="1">
    <location>
        <begin position="268"/>
        <end position="281"/>
    </location>
</feature>
<feature type="compositionally biased region" description="Polar residues" evidence="1">
    <location>
        <begin position="1346"/>
        <end position="1355"/>
    </location>
</feature>
<feature type="compositionally biased region" description="Basic and acidic residues" evidence="1">
    <location>
        <begin position="1295"/>
        <end position="1305"/>
    </location>
</feature>
<dbReference type="OrthoDB" id="2384350at2759"/>
<evidence type="ECO:0000313" key="4">
    <source>
        <dbReference type="Proteomes" id="UP000184356"/>
    </source>
</evidence>
<feature type="compositionally biased region" description="Polar residues" evidence="1">
    <location>
        <begin position="812"/>
        <end position="833"/>
    </location>
</feature>
<evidence type="ECO:0000259" key="2">
    <source>
        <dbReference type="PROSITE" id="PS50172"/>
    </source>
</evidence>
<feature type="compositionally biased region" description="Basic residues" evidence="1">
    <location>
        <begin position="117"/>
        <end position="126"/>
    </location>
</feature>
<dbReference type="PROSITE" id="PS50172">
    <property type="entry name" value="BRCT"/>
    <property type="match status" value="1"/>
</dbReference>
<sequence length="1392" mass="151764">MARAAVIPQSPPKRATRGRAKGSTTTKPAGKKSANTTKAVETRKRNARIAVSHTNSDSEEETDDEIGVIDSKSKGKTAEKGKPTGSTKSGRGRKAVATADSESENDDDDELAQSSAPKKRVGRPKTKAAATAKGEGTTTTTTKSTSRGRGRPKGTSVKVAADEDLLRENTRRNEHVQDSDDLSSSQQGPTEIFIATGSAMLRGPAKKKKVTFQEMSDSDEGELSEVPAPTTTRRRRGTVVAKDVEGMGAKPVRKAPTPSTRGRKPGPAKKGGAKPLSPKKATQVAKAISAYASSDGEDDELNGEKDAIKLVVHSPQKRGSGITGLGSPVRRVNFSPNKASKTVDENGEPTVPSRKSFDFNDSQFMSSPARRPPPSPFHFTLKETPKRAGLTFNDNTKLARPESTPTQNSPLRTSPKKAKLGTPGPGSSFGRNGDGLSQPNFTPAQNSPLKTSPKKGIFGASFSSQQPSNQASTSTPFKSSILLSPAKKVSTPFKNSLPPVPSSLAKKSQVQTDAETDDETVSMYDESPSRDQKFEGGTVFDTYQNEYDARLTPEGSPVIRGIEHSGGGTPAQSDNFAGYDEADEEDSEDELAALEAHDPAEDAEHADQQMKELVKEVEAEFEETDTQAPFDYEQDDEESTTPRDTYKPRSKSDAVQEDFIEDERADTQENDSDVEVREEPTASAHRRSFVNGLEDVFTESPPRHDIPTDDAIFDMDDQDNYSMSDDEAPVNCDQSTRTTEERDEPTLVGEATSSPPSHPTSAGPIQPYDIEEVEHTPFMSFLLTHWAPTLPLVEELHSTSISVQYTERRSPRSNTPEDSQNDVPNTPSVSSTPESREEEHQDKPLPNKGPRFTLLAEQFSQWRASSPAKPETGRPRRRGVFSLGRPSDVSRATHRAPKPDIFANAPSFAAEPHSQPAPHTSPVVDAHEELDIHEDEEDPIEDEVVESKTAHGTRSPMAEIMDDGAPELPELFSNSLHDEVEERPKPVNYPTMQPSVEEEKENDEISFIPVTPAKNPSLPPQTFHTVSKVPLKPEGEISPLKIIRKRGRSLSITSPVRSSPRLRNFLPPPKAHRVSESPPRKSPRIQEETVRRSRSREPSIESQQTHRARTPSRAASPSKTPRKQVSDYELCLRGAVVFVDVHTTEGEDASGIFIELLQQMGAKCIRNWSWNPRMSLSPEEGTPSLNGKVGITHVVFKDGGVRTLEKVRQAAGLVKCVGVGWVLDCERENKWLDEEPYSVDSSIIPRGGAKRRKSMEPRALSNINGTLIKSGMAGSSSRRPSAAFGNGARSTTPEEPGHTGGDHKFWQTPRTPSAASLGFNLDSIGMSPATPFFLSQRSQLVQQTCPPKQTQQGLFSRNKAEEGPSRELKTKLEAARRKSLAFKPTVGSPLVE</sequence>
<dbReference type="VEuPathDB" id="FungiDB:ASPSYDRAFT_283855"/>
<evidence type="ECO:0000313" key="3">
    <source>
        <dbReference type="EMBL" id="OJJ64026.1"/>
    </source>
</evidence>
<feature type="compositionally biased region" description="Polar residues" evidence="1">
    <location>
        <begin position="461"/>
        <end position="477"/>
    </location>
</feature>
<feature type="compositionally biased region" description="Acidic residues" evidence="1">
    <location>
        <begin position="57"/>
        <end position="67"/>
    </location>
</feature>
<feature type="compositionally biased region" description="Polar residues" evidence="1">
    <location>
        <begin position="22"/>
        <end position="39"/>
    </location>
</feature>
<accession>A0A1L9TX74</accession>
<proteinExistence type="predicted"/>
<feature type="compositionally biased region" description="Low complexity" evidence="1">
    <location>
        <begin position="127"/>
        <end position="145"/>
    </location>
</feature>
<evidence type="ECO:0000256" key="1">
    <source>
        <dbReference type="SAM" id="MobiDB-lite"/>
    </source>
</evidence>
<feature type="compositionally biased region" description="Basic and acidic residues" evidence="1">
    <location>
        <begin position="160"/>
        <end position="178"/>
    </location>
</feature>
<dbReference type="Gene3D" id="3.40.50.10190">
    <property type="entry name" value="BRCT domain"/>
    <property type="match status" value="1"/>
</dbReference>
<feature type="compositionally biased region" description="Acidic residues" evidence="1">
    <location>
        <begin position="101"/>
        <end position="111"/>
    </location>
</feature>
<gene>
    <name evidence="3" type="ORF">ASPSYDRAFT_283855</name>
</gene>
<feature type="region of interest" description="Disordered" evidence="1">
    <location>
        <begin position="1346"/>
        <end position="1368"/>
    </location>
</feature>
<dbReference type="PANTHER" id="PTHR14625:SF3">
    <property type="entry name" value="MICROCEPHALIN"/>
    <property type="match status" value="1"/>
</dbReference>
<dbReference type="GO" id="GO:0000278">
    <property type="term" value="P:mitotic cell cycle"/>
    <property type="evidence" value="ECO:0007669"/>
    <property type="project" value="TreeGrafter"/>
</dbReference>
<keyword evidence="4" id="KW-1185">Reference proteome</keyword>
<organism evidence="3 4">
    <name type="scientific">Aspergillus sydowii CBS 593.65</name>
    <dbReference type="NCBI Taxonomy" id="1036612"/>
    <lineage>
        <taxon>Eukaryota</taxon>
        <taxon>Fungi</taxon>
        <taxon>Dikarya</taxon>
        <taxon>Ascomycota</taxon>
        <taxon>Pezizomycotina</taxon>
        <taxon>Eurotiomycetes</taxon>
        <taxon>Eurotiomycetidae</taxon>
        <taxon>Eurotiales</taxon>
        <taxon>Aspergillaceae</taxon>
        <taxon>Aspergillus</taxon>
        <taxon>Aspergillus subgen. Nidulantes</taxon>
    </lineage>
</organism>
<dbReference type="GeneID" id="63760588"/>
<feature type="compositionally biased region" description="Basic and acidic residues" evidence="1">
    <location>
        <begin position="1358"/>
        <end position="1368"/>
    </location>
</feature>
<feature type="compositionally biased region" description="Basic and acidic residues" evidence="1">
    <location>
        <begin position="1073"/>
        <end position="1099"/>
    </location>
</feature>
<protein>
    <recommendedName>
        <fullName evidence="2">BRCT domain-containing protein</fullName>
    </recommendedName>
</protein>
<feature type="compositionally biased region" description="Polar residues" evidence="1">
    <location>
        <begin position="1263"/>
        <end position="1279"/>
    </location>
</feature>
<feature type="compositionally biased region" description="Basic and acidic residues" evidence="1">
    <location>
        <begin position="640"/>
        <end position="654"/>
    </location>
</feature>
<feature type="region of interest" description="Disordered" evidence="1">
    <location>
        <begin position="489"/>
        <end position="771"/>
    </location>
</feature>
<feature type="compositionally biased region" description="Basic and acidic residues" evidence="1">
    <location>
        <begin position="834"/>
        <end position="845"/>
    </location>
</feature>
<feature type="compositionally biased region" description="Basic and acidic residues" evidence="1">
    <location>
        <begin position="71"/>
        <end position="82"/>
    </location>
</feature>
<dbReference type="Proteomes" id="UP000184356">
    <property type="component" value="Unassembled WGS sequence"/>
</dbReference>
<feature type="compositionally biased region" description="Acidic residues" evidence="1">
    <location>
        <begin position="655"/>
        <end position="673"/>
    </location>
</feature>
<dbReference type="RefSeq" id="XP_040707832.1">
    <property type="nucleotide sequence ID" value="XM_040844515.1"/>
</dbReference>
<feature type="compositionally biased region" description="Acidic residues" evidence="1">
    <location>
        <begin position="931"/>
        <end position="944"/>
    </location>
</feature>
<feature type="compositionally biased region" description="Acidic residues" evidence="1">
    <location>
        <begin position="711"/>
        <end position="728"/>
    </location>
</feature>